<dbReference type="InterPro" id="IPR001845">
    <property type="entry name" value="HTH_ArsR_DNA-bd_dom"/>
</dbReference>
<dbReference type="CDD" id="cd00090">
    <property type="entry name" value="HTH_ARSR"/>
    <property type="match status" value="1"/>
</dbReference>
<dbReference type="EMBL" id="CP042436">
    <property type="protein sequence ID" value="QEC63858.1"/>
    <property type="molecule type" value="Genomic_DNA"/>
</dbReference>
<name>A0A5B8UY76_9SPHI</name>
<accession>A0A5B8UY76</accession>
<dbReference type="Pfam" id="PF01022">
    <property type="entry name" value="HTH_5"/>
    <property type="match status" value="1"/>
</dbReference>
<reference evidence="2 3" key="1">
    <citation type="journal article" date="2017" name="Curr. Microbiol.">
        <title>Mucilaginibacter ginsenosidivorans sp. nov., Isolated from Soil of Ginseng Field.</title>
        <authorList>
            <person name="Kim M.M."/>
            <person name="Siddiqi M.Z."/>
            <person name="Im W.T."/>
        </authorList>
    </citation>
    <scope>NUCLEOTIDE SEQUENCE [LARGE SCALE GENOMIC DNA]</scope>
    <source>
        <strain evidence="2 3">Gsoil 3017</strain>
    </source>
</reference>
<dbReference type="PROSITE" id="PS50987">
    <property type="entry name" value="HTH_ARSR_2"/>
    <property type="match status" value="1"/>
</dbReference>
<evidence type="ECO:0000313" key="3">
    <source>
        <dbReference type="Proteomes" id="UP000321479"/>
    </source>
</evidence>
<dbReference type="PANTHER" id="PTHR38600">
    <property type="entry name" value="TRANSCRIPTIONAL REGULATORY PROTEIN"/>
    <property type="match status" value="1"/>
</dbReference>
<gene>
    <name evidence="2" type="ORF">FRZ54_15170</name>
</gene>
<dbReference type="PRINTS" id="PR00778">
    <property type="entry name" value="HTHARSR"/>
</dbReference>
<dbReference type="InterPro" id="IPR011991">
    <property type="entry name" value="ArsR-like_HTH"/>
</dbReference>
<sequence>MARLNSDPFQAIADTNRRQILLMLTGKKLSINVVADNFDISRPAISKHIKVLCEAGFVQITEDGRERYCELNPQGFDEIKEWIIYFEQFWKEKLQNLENLLDKRSGKSDDKTI</sequence>
<dbReference type="PANTHER" id="PTHR38600:SF2">
    <property type="entry name" value="SLL0088 PROTEIN"/>
    <property type="match status" value="1"/>
</dbReference>
<dbReference type="NCBIfam" id="NF033788">
    <property type="entry name" value="HTH_metalloreg"/>
    <property type="match status" value="1"/>
</dbReference>
<dbReference type="InterPro" id="IPR036390">
    <property type="entry name" value="WH_DNA-bd_sf"/>
</dbReference>
<keyword evidence="3" id="KW-1185">Reference proteome</keyword>
<dbReference type="RefSeq" id="WP_147032431.1">
    <property type="nucleotide sequence ID" value="NZ_CP042436.1"/>
</dbReference>
<feature type="domain" description="HTH arsR-type" evidence="1">
    <location>
        <begin position="1"/>
        <end position="91"/>
    </location>
</feature>
<evidence type="ECO:0000259" key="1">
    <source>
        <dbReference type="PROSITE" id="PS50987"/>
    </source>
</evidence>
<protein>
    <submittedName>
        <fullName evidence="2">Helix-turn-helix transcriptional regulator</fullName>
    </submittedName>
</protein>
<evidence type="ECO:0000313" key="2">
    <source>
        <dbReference type="EMBL" id="QEC63858.1"/>
    </source>
</evidence>
<proteinExistence type="predicted"/>
<dbReference type="SMART" id="SM00418">
    <property type="entry name" value="HTH_ARSR"/>
    <property type="match status" value="1"/>
</dbReference>
<organism evidence="2 3">
    <name type="scientific">Mucilaginibacter ginsenosidivorans</name>
    <dbReference type="NCBI Taxonomy" id="398053"/>
    <lineage>
        <taxon>Bacteria</taxon>
        <taxon>Pseudomonadati</taxon>
        <taxon>Bacteroidota</taxon>
        <taxon>Sphingobacteriia</taxon>
        <taxon>Sphingobacteriales</taxon>
        <taxon>Sphingobacteriaceae</taxon>
        <taxon>Mucilaginibacter</taxon>
    </lineage>
</organism>
<dbReference type="OrthoDB" id="9799175at2"/>
<dbReference type="KEGG" id="mgin:FRZ54_15170"/>
<dbReference type="SUPFAM" id="SSF46785">
    <property type="entry name" value="Winged helix' DNA-binding domain"/>
    <property type="match status" value="1"/>
</dbReference>
<dbReference type="Gene3D" id="1.10.10.10">
    <property type="entry name" value="Winged helix-like DNA-binding domain superfamily/Winged helix DNA-binding domain"/>
    <property type="match status" value="1"/>
</dbReference>
<dbReference type="AlphaFoldDB" id="A0A5B8UY76"/>
<dbReference type="InterPro" id="IPR036388">
    <property type="entry name" value="WH-like_DNA-bd_sf"/>
</dbReference>
<dbReference type="GO" id="GO:0003700">
    <property type="term" value="F:DNA-binding transcription factor activity"/>
    <property type="evidence" value="ECO:0007669"/>
    <property type="project" value="InterPro"/>
</dbReference>
<dbReference type="Proteomes" id="UP000321479">
    <property type="component" value="Chromosome"/>
</dbReference>